<keyword evidence="2" id="KW-1185">Reference proteome</keyword>
<proteinExistence type="predicted"/>
<protein>
    <submittedName>
        <fullName evidence="1">Uncharacterized protein</fullName>
    </submittedName>
</protein>
<reference evidence="1" key="1">
    <citation type="submission" date="2021-02" db="EMBL/GenBank/DDBJ databases">
        <authorList>
            <person name="Dougan E. K."/>
            <person name="Rhodes N."/>
            <person name="Thang M."/>
            <person name="Chan C."/>
        </authorList>
    </citation>
    <scope>NUCLEOTIDE SEQUENCE</scope>
</reference>
<organism evidence="1 2">
    <name type="scientific">Symbiodinium natans</name>
    <dbReference type="NCBI Taxonomy" id="878477"/>
    <lineage>
        <taxon>Eukaryota</taxon>
        <taxon>Sar</taxon>
        <taxon>Alveolata</taxon>
        <taxon>Dinophyceae</taxon>
        <taxon>Suessiales</taxon>
        <taxon>Symbiodiniaceae</taxon>
        <taxon>Symbiodinium</taxon>
    </lineage>
</organism>
<evidence type="ECO:0000313" key="1">
    <source>
        <dbReference type="EMBL" id="CAE7463334.1"/>
    </source>
</evidence>
<name>A0A812S423_9DINO</name>
<comment type="caution">
    <text evidence="1">The sequence shown here is derived from an EMBL/GenBank/DDBJ whole genome shotgun (WGS) entry which is preliminary data.</text>
</comment>
<dbReference type="AlphaFoldDB" id="A0A812S423"/>
<evidence type="ECO:0000313" key="2">
    <source>
        <dbReference type="Proteomes" id="UP000604046"/>
    </source>
</evidence>
<dbReference type="Proteomes" id="UP000604046">
    <property type="component" value="Unassembled WGS sequence"/>
</dbReference>
<sequence>MPKMGPHTKALNVSFTDTKLAILKIIVTSATSGESAEVEGAGSEIQAENGDLVTFEMEKDPVTQLIDINISLGGSNFFPQTKTVSSELLDPSRGAMTSNIEGQGLSLPAARLHRVPGFLMLGFEFWSLHIS</sequence>
<gene>
    <name evidence="1" type="ORF">SNAT2548_LOCUS25829</name>
</gene>
<accession>A0A812S423</accession>
<dbReference type="EMBL" id="CAJNDS010002410">
    <property type="protein sequence ID" value="CAE7463334.1"/>
    <property type="molecule type" value="Genomic_DNA"/>
</dbReference>